<evidence type="ECO:0000256" key="2">
    <source>
        <dbReference type="ARBA" id="ARBA00004477"/>
    </source>
</evidence>
<gene>
    <name evidence="19" type="ORF">LAME_0D10044G</name>
</gene>
<dbReference type="InterPro" id="IPR050731">
    <property type="entry name" value="HRD1_E3_ubiq-ligases"/>
</dbReference>
<evidence type="ECO:0000256" key="8">
    <source>
        <dbReference type="ARBA" id="ARBA00022723"/>
    </source>
</evidence>
<feature type="transmembrane region" description="Helical" evidence="17">
    <location>
        <begin position="145"/>
        <end position="167"/>
    </location>
</feature>
<evidence type="ECO:0000256" key="5">
    <source>
        <dbReference type="ARBA" id="ARBA00012483"/>
    </source>
</evidence>
<evidence type="ECO:0000256" key="16">
    <source>
        <dbReference type="SAM" id="MobiDB-lite"/>
    </source>
</evidence>
<evidence type="ECO:0000259" key="18">
    <source>
        <dbReference type="PROSITE" id="PS50089"/>
    </source>
</evidence>
<dbReference type="GO" id="GO:0061630">
    <property type="term" value="F:ubiquitin protein ligase activity"/>
    <property type="evidence" value="ECO:0007669"/>
    <property type="project" value="UniProtKB-EC"/>
</dbReference>
<keyword evidence="14 17" id="KW-0472">Membrane</keyword>
<dbReference type="Gene3D" id="3.30.40.10">
    <property type="entry name" value="Zinc/RING finger domain, C3HC4 (zinc finger)"/>
    <property type="match status" value="1"/>
</dbReference>
<dbReference type="CDD" id="cd16479">
    <property type="entry name" value="RING-H2_synoviolin"/>
    <property type="match status" value="1"/>
</dbReference>
<evidence type="ECO:0000256" key="9">
    <source>
        <dbReference type="ARBA" id="ARBA00022771"/>
    </source>
</evidence>
<proteinExistence type="inferred from homology"/>
<evidence type="ECO:0000256" key="10">
    <source>
        <dbReference type="ARBA" id="ARBA00022786"/>
    </source>
</evidence>
<dbReference type="GO" id="GO:0016567">
    <property type="term" value="P:protein ubiquitination"/>
    <property type="evidence" value="ECO:0007669"/>
    <property type="project" value="UniProtKB-UniPathway"/>
</dbReference>
<dbReference type="GO" id="GO:0008270">
    <property type="term" value="F:zinc ion binding"/>
    <property type="evidence" value="ECO:0007669"/>
    <property type="project" value="UniProtKB-KW"/>
</dbReference>
<dbReference type="Pfam" id="PF13639">
    <property type="entry name" value="zf-RING_2"/>
    <property type="match status" value="1"/>
</dbReference>
<dbReference type="OrthoDB" id="7759664at2759"/>
<dbReference type="SUPFAM" id="SSF57850">
    <property type="entry name" value="RING/U-box"/>
    <property type="match status" value="1"/>
</dbReference>
<keyword evidence="7 17" id="KW-0812">Transmembrane</keyword>
<keyword evidence="6" id="KW-0808">Transferase</keyword>
<evidence type="ECO:0000256" key="13">
    <source>
        <dbReference type="ARBA" id="ARBA00022989"/>
    </source>
</evidence>
<comment type="similarity">
    <text evidence="4">Belongs to the HRD1 family.</text>
</comment>
<evidence type="ECO:0000256" key="6">
    <source>
        <dbReference type="ARBA" id="ARBA00022679"/>
    </source>
</evidence>
<keyword evidence="11" id="KW-0256">Endoplasmic reticulum</keyword>
<dbReference type="InterPro" id="IPR001841">
    <property type="entry name" value="Znf_RING"/>
</dbReference>
<accession>A0A1G4JBF3</accession>
<comment type="catalytic activity">
    <reaction evidence="1">
        <text>S-ubiquitinyl-[E2 ubiquitin-conjugating enzyme]-L-cysteine + [acceptor protein]-L-lysine = [E2 ubiquitin-conjugating enzyme]-L-cysteine + N(6)-ubiquitinyl-[acceptor protein]-L-lysine.</text>
        <dbReference type="EC" id="2.3.2.27"/>
    </reaction>
</comment>
<dbReference type="GO" id="GO:0043161">
    <property type="term" value="P:proteasome-mediated ubiquitin-dependent protein catabolic process"/>
    <property type="evidence" value="ECO:0007669"/>
    <property type="project" value="TreeGrafter"/>
</dbReference>
<evidence type="ECO:0000256" key="4">
    <source>
        <dbReference type="ARBA" id="ARBA00010089"/>
    </source>
</evidence>
<dbReference type="Proteomes" id="UP000191144">
    <property type="component" value="Chromosome D"/>
</dbReference>
<dbReference type="EMBL" id="LT598482">
    <property type="protein sequence ID" value="SCU87429.1"/>
    <property type="molecule type" value="Genomic_DNA"/>
</dbReference>
<dbReference type="EC" id="2.3.2.27" evidence="5"/>
<keyword evidence="9 15" id="KW-0863">Zinc-finger</keyword>
<keyword evidence="10" id="KW-0833">Ubl conjugation pathway</keyword>
<evidence type="ECO:0000256" key="12">
    <source>
        <dbReference type="ARBA" id="ARBA00022833"/>
    </source>
</evidence>
<dbReference type="InterPro" id="IPR013083">
    <property type="entry name" value="Znf_RING/FYVE/PHD"/>
</dbReference>
<evidence type="ECO:0000256" key="14">
    <source>
        <dbReference type="ARBA" id="ARBA00023136"/>
    </source>
</evidence>
<dbReference type="PROSITE" id="PS50089">
    <property type="entry name" value="ZF_RING_2"/>
    <property type="match status" value="1"/>
</dbReference>
<name>A0A1G4JBF3_9SACH</name>
<evidence type="ECO:0000256" key="15">
    <source>
        <dbReference type="PROSITE-ProRule" id="PRU00175"/>
    </source>
</evidence>
<protein>
    <recommendedName>
        <fullName evidence="5">RING-type E3 ubiquitin transferase</fullName>
        <ecNumber evidence="5">2.3.2.27</ecNumber>
    </recommendedName>
</protein>
<keyword evidence="20" id="KW-1185">Reference proteome</keyword>
<keyword evidence="13 17" id="KW-1133">Transmembrane helix</keyword>
<feature type="domain" description="RING-type" evidence="18">
    <location>
        <begin position="314"/>
        <end position="362"/>
    </location>
</feature>
<organism evidence="19 20">
    <name type="scientific">Lachancea meyersii CBS 8951</name>
    <dbReference type="NCBI Taxonomy" id="1266667"/>
    <lineage>
        <taxon>Eukaryota</taxon>
        <taxon>Fungi</taxon>
        <taxon>Dikarya</taxon>
        <taxon>Ascomycota</taxon>
        <taxon>Saccharomycotina</taxon>
        <taxon>Saccharomycetes</taxon>
        <taxon>Saccharomycetales</taxon>
        <taxon>Saccharomycetaceae</taxon>
        <taxon>Lachancea</taxon>
    </lineage>
</organism>
<evidence type="ECO:0000313" key="20">
    <source>
        <dbReference type="Proteomes" id="UP000191144"/>
    </source>
</evidence>
<feature type="region of interest" description="Disordered" evidence="16">
    <location>
        <begin position="376"/>
        <end position="406"/>
    </location>
</feature>
<dbReference type="AlphaFoldDB" id="A0A1G4JBF3"/>
<feature type="compositionally biased region" description="Low complexity" evidence="16">
    <location>
        <begin position="376"/>
        <end position="387"/>
    </location>
</feature>
<evidence type="ECO:0000256" key="17">
    <source>
        <dbReference type="SAM" id="Phobius"/>
    </source>
</evidence>
<keyword evidence="12" id="KW-0862">Zinc</keyword>
<dbReference type="Pfam" id="PF25563">
    <property type="entry name" value="TPR_SYVN1_N"/>
    <property type="match status" value="1"/>
</dbReference>
<comment type="subcellular location">
    <subcellularLocation>
        <location evidence="2">Endoplasmic reticulum membrane</location>
        <topology evidence="2">Multi-pass membrane protein</topology>
    </subcellularLocation>
</comment>
<feature type="transmembrane region" description="Helical" evidence="17">
    <location>
        <begin position="12"/>
        <end position="33"/>
    </location>
</feature>
<dbReference type="InterPro" id="IPR058051">
    <property type="entry name" value="Znf_RING_synoviolin"/>
</dbReference>
<dbReference type="SMART" id="SM00184">
    <property type="entry name" value="RING"/>
    <property type="match status" value="1"/>
</dbReference>
<dbReference type="PANTHER" id="PTHR22763">
    <property type="entry name" value="RING ZINC FINGER PROTEIN"/>
    <property type="match status" value="1"/>
</dbReference>
<dbReference type="GO" id="GO:0005789">
    <property type="term" value="C:endoplasmic reticulum membrane"/>
    <property type="evidence" value="ECO:0007669"/>
    <property type="project" value="UniProtKB-SubCell"/>
</dbReference>
<evidence type="ECO:0000256" key="3">
    <source>
        <dbReference type="ARBA" id="ARBA00004906"/>
    </source>
</evidence>
<dbReference type="PANTHER" id="PTHR22763:SF184">
    <property type="entry name" value="E3 UBIQUITIN-PROTEIN LIGASE SYNOVIOLIN"/>
    <property type="match status" value="1"/>
</dbReference>
<feature type="compositionally biased region" description="Polar residues" evidence="16">
    <location>
        <begin position="388"/>
        <end position="406"/>
    </location>
</feature>
<evidence type="ECO:0000256" key="11">
    <source>
        <dbReference type="ARBA" id="ARBA00022824"/>
    </source>
</evidence>
<feature type="transmembrane region" description="Helical" evidence="17">
    <location>
        <begin position="105"/>
        <end position="125"/>
    </location>
</feature>
<comment type="pathway">
    <text evidence="3">Protein modification; protein ubiquitination.</text>
</comment>
<dbReference type="UniPathway" id="UPA00143"/>
<feature type="transmembrane region" description="Helical" evidence="17">
    <location>
        <begin position="45"/>
        <end position="63"/>
    </location>
</feature>
<sequence>MVPGVRRSQFAAYTLATYVGAIWSAFNCLQSSMSYLEATTKLCNGVNLIIQGNFVVINTILLWKGMSKLLFGELRLLEYEHIFERLSFTLVSSFFMTSTYSDNEFLSVLVFEGALIFVKVFHWVLKDRLEYVMQNTDENTRLVRFVFSKFVFNICFLAWLDCKVVLFCYRKLMRQGLSIFNGSTLYVLFGTKFAMLFIDVLEVALKTVINAVELHQVQRAQAHNEDEGVGLEGKFIYEKFAELFCRCAKGCLHSLLLIPFSMPIMVMKDIVLDLLAVYQTSHLIWKTLKSNRQIDEKLPTVTEAELNSHDERMCIVCMDDMLPADQVTHPRLKPKRLPCNHTLHLGCLKSWMERSQTCPICRVPVFDEKGNVAQATNTSNTQSQNSTRPGANSPTPTHVADSVSSRNATNVLPTAYSSATAGPLRWYAFPTISSQRPDVKKIQISDSNGVTRTLTITHTMRPEFVAQEESPQTPEKVVIKNSSIESSYEIDRMKRRISDLECKVEELKKKARTE</sequence>
<dbReference type="InterPro" id="IPR057992">
    <property type="entry name" value="TPR_SYVN1_N"/>
</dbReference>
<dbReference type="GO" id="GO:0036503">
    <property type="term" value="P:ERAD pathway"/>
    <property type="evidence" value="ECO:0007669"/>
    <property type="project" value="TreeGrafter"/>
</dbReference>
<keyword evidence="8" id="KW-0479">Metal-binding</keyword>
<evidence type="ECO:0000313" key="19">
    <source>
        <dbReference type="EMBL" id="SCU87429.1"/>
    </source>
</evidence>
<evidence type="ECO:0000256" key="7">
    <source>
        <dbReference type="ARBA" id="ARBA00022692"/>
    </source>
</evidence>
<evidence type="ECO:0000256" key="1">
    <source>
        <dbReference type="ARBA" id="ARBA00000900"/>
    </source>
</evidence>
<reference evidence="20" key="1">
    <citation type="submission" date="2016-03" db="EMBL/GenBank/DDBJ databases">
        <authorList>
            <person name="Devillers Hugo."/>
        </authorList>
    </citation>
    <scope>NUCLEOTIDE SEQUENCE [LARGE SCALE GENOMIC DNA]</scope>
</reference>